<evidence type="ECO:0000256" key="1">
    <source>
        <dbReference type="ARBA" id="ARBA00022729"/>
    </source>
</evidence>
<evidence type="ECO:0000259" key="2">
    <source>
        <dbReference type="Pfam" id="PF02563"/>
    </source>
</evidence>
<gene>
    <name evidence="3" type="ORF">EOK75_04895</name>
</gene>
<evidence type="ECO:0000313" key="3">
    <source>
        <dbReference type="EMBL" id="QCO55170.1"/>
    </source>
</evidence>
<dbReference type="Proteomes" id="UP000298631">
    <property type="component" value="Chromosome"/>
</dbReference>
<feature type="domain" description="Polysaccharide export protein N-terminal" evidence="2">
    <location>
        <begin position="66"/>
        <end position="150"/>
    </location>
</feature>
<sequence length="358" mass="37926">MRHSNFWGCSVPRGAALSAEVLREKDAKEPTFTVVPVNRANVDRLAGWPVTGWRGGYNWISAKRGPSSAVINTGDTVNLVIWDSQDNSLLADVSSKTALLPPAEVSSAGTIFVPYLGDVVVNGQTAEAARAQIQSAMEPIAPSAQVQLSVTAGVRNSVDLVSGVGNPGSYPLPDRNYSILSLLAAGGGISPTFKNPLVRWIRAGKTYEIRADRLLAEASKNTTLRGGDKVIVAEDDRYFTALGATGTESLIRFEKDNISALEAMSLVGGISDARANPKGVLVLREYPAKAVRADGIKGPEMRHVVFTFDLTSADGLFAARNFQINPKDSVLATESSLTAANTIFGLIGSLVGLNNSVK</sequence>
<dbReference type="OrthoDB" id="7198507at2"/>
<dbReference type="EMBL" id="CP039964">
    <property type="protein sequence ID" value="QCO55170.1"/>
    <property type="molecule type" value="Genomic_DNA"/>
</dbReference>
<keyword evidence="1" id="KW-0732">Signal</keyword>
<keyword evidence="4" id="KW-1185">Reference proteome</keyword>
<reference evidence="3 4" key="1">
    <citation type="submission" date="2019-05" db="EMBL/GenBank/DDBJ databases">
        <title>Pseudorhodobacter turbinis sp. nov., isolated from the gut of the Korean turban shell.</title>
        <authorList>
            <person name="Jeong Y.-S."/>
            <person name="Kang W.-R."/>
            <person name="Bae J.-W."/>
        </authorList>
    </citation>
    <scope>NUCLEOTIDE SEQUENCE [LARGE SCALE GENOMIC DNA]</scope>
    <source>
        <strain evidence="3 4">S12M18</strain>
    </source>
</reference>
<dbReference type="Gene3D" id="3.30.1950.10">
    <property type="entry name" value="wza like domain"/>
    <property type="match status" value="1"/>
</dbReference>
<dbReference type="Gene3D" id="3.10.560.10">
    <property type="entry name" value="Outer membrane lipoprotein wza domain like"/>
    <property type="match status" value="2"/>
</dbReference>
<name>A0A4P8EDU5_9RHOB</name>
<evidence type="ECO:0000313" key="4">
    <source>
        <dbReference type="Proteomes" id="UP000298631"/>
    </source>
</evidence>
<dbReference type="InterPro" id="IPR049712">
    <property type="entry name" value="Poly_export"/>
</dbReference>
<dbReference type="PANTHER" id="PTHR33619:SF3">
    <property type="entry name" value="POLYSACCHARIDE EXPORT PROTEIN GFCE-RELATED"/>
    <property type="match status" value="1"/>
</dbReference>
<dbReference type="GO" id="GO:0015159">
    <property type="term" value="F:polysaccharide transmembrane transporter activity"/>
    <property type="evidence" value="ECO:0007669"/>
    <property type="project" value="InterPro"/>
</dbReference>
<dbReference type="PANTHER" id="PTHR33619">
    <property type="entry name" value="POLYSACCHARIDE EXPORT PROTEIN GFCE-RELATED"/>
    <property type="match status" value="1"/>
</dbReference>
<dbReference type="KEGG" id="pseb:EOK75_04895"/>
<accession>A0A4P8EDU5</accession>
<protein>
    <submittedName>
        <fullName evidence="3">Polysaccharide export protein</fullName>
    </submittedName>
</protein>
<dbReference type="InterPro" id="IPR003715">
    <property type="entry name" value="Poly_export_N"/>
</dbReference>
<dbReference type="Pfam" id="PF02563">
    <property type="entry name" value="Poly_export"/>
    <property type="match status" value="1"/>
</dbReference>
<organism evidence="3 4">
    <name type="scientific">Pseudorhodobacter turbinis</name>
    <dbReference type="NCBI Taxonomy" id="2500533"/>
    <lineage>
        <taxon>Bacteria</taxon>
        <taxon>Pseudomonadati</taxon>
        <taxon>Pseudomonadota</taxon>
        <taxon>Alphaproteobacteria</taxon>
        <taxon>Rhodobacterales</taxon>
        <taxon>Paracoccaceae</taxon>
        <taxon>Pseudorhodobacter</taxon>
    </lineage>
</organism>
<proteinExistence type="predicted"/>
<dbReference type="AlphaFoldDB" id="A0A4P8EDU5"/>